<keyword evidence="3" id="KW-1185">Reference proteome</keyword>
<protein>
    <submittedName>
        <fullName evidence="2">Uncharacterized protein</fullName>
    </submittedName>
</protein>
<keyword evidence="1" id="KW-0472">Membrane</keyword>
<name>A0A371XD83_9HYPH</name>
<keyword evidence="1" id="KW-1133">Transmembrane helix</keyword>
<evidence type="ECO:0000313" key="2">
    <source>
        <dbReference type="EMBL" id="RFC67172.1"/>
    </source>
</evidence>
<evidence type="ECO:0000256" key="1">
    <source>
        <dbReference type="SAM" id="Phobius"/>
    </source>
</evidence>
<dbReference type="EMBL" id="QURN01000009">
    <property type="protein sequence ID" value="RFC67172.1"/>
    <property type="molecule type" value="Genomic_DNA"/>
</dbReference>
<feature type="transmembrane region" description="Helical" evidence="1">
    <location>
        <begin position="38"/>
        <end position="59"/>
    </location>
</feature>
<proteinExistence type="predicted"/>
<comment type="caution">
    <text evidence="2">The sequence shown here is derived from an EMBL/GenBank/DDBJ whole genome shotgun (WGS) entry which is preliminary data.</text>
</comment>
<gene>
    <name evidence="2" type="ORF">DY251_13525</name>
</gene>
<sequence>MILTIRLLCVSGIAPVHINLCVDDWRLRKMRGIKASKIGAFILLLSWVPLLIVGGLGISDNPIGLGLLGLAGTALAALWLIGFAIYCVVVRPW</sequence>
<reference evidence="3" key="1">
    <citation type="submission" date="2018-08" db="EMBL/GenBank/DDBJ databases">
        <authorList>
            <person name="Im W.T."/>
        </authorList>
    </citation>
    <scope>NUCLEOTIDE SEQUENCE [LARGE SCALE GENOMIC DNA]</scope>
    <source>
        <strain evidence="3">LA-28</strain>
    </source>
</reference>
<evidence type="ECO:0000313" key="3">
    <source>
        <dbReference type="Proteomes" id="UP000262379"/>
    </source>
</evidence>
<organism evidence="2 3">
    <name type="scientific">Mesorhizobium denitrificans</name>
    <dbReference type="NCBI Taxonomy" id="2294114"/>
    <lineage>
        <taxon>Bacteria</taxon>
        <taxon>Pseudomonadati</taxon>
        <taxon>Pseudomonadota</taxon>
        <taxon>Alphaproteobacteria</taxon>
        <taxon>Hyphomicrobiales</taxon>
        <taxon>Phyllobacteriaceae</taxon>
        <taxon>Mesorhizobium</taxon>
    </lineage>
</organism>
<feature type="transmembrane region" description="Helical" evidence="1">
    <location>
        <begin position="65"/>
        <end position="89"/>
    </location>
</feature>
<keyword evidence="1" id="KW-0812">Transmembrane</keyword>
<accession>A0A371XD83</accession>
<dbReference type="Proteomes" id="UP000262379">
    <property type="component" value="Unassembled WGS sequence"/>
</dbReference>
<dbReference type="AlphaFoldDB" id="A0A371XD83"/>